<dbReference type="EMBL" id="FNYY01000015">
    <property type="protein sequence ID" value="SEJ96058.1"/>
    <property type="molecule type" value="Genomic_DNA"/>
</dbReference>
<sequence>MPDQSFLARVRRKLPELHPAERRLGELVCDFPGELASYSASELAALAGVSNATVTRFVRRLGYKSYEDARRDARDEASSGSRLYLQHAGQADMADPESYLDSDIRNLRDTIGDVSRDDIDRLAEALLAARKVWCVGYRASNSLATYLQWQLLQAIDDAVPVPGGGQTMGEHVARMTERDVVVLFGLRRRIAGFDELLAAIAATGAEIALITDEGVAANRGAGWHFRCATRSSGPLFSHVSVMALINLITNRTIELAADSGRQRLQSIENYNDLLREL</sequence>
<gene>
    <name evidence="2" type="ORF">SAMN04487940_11568</name>
</gene>
<dbReference type="Gene3D" id="3.40.50.10490">
    <property type="entry name" value="Glucose-6-phosphate isomerase like protein, domain 1"/>
    <property type="match status" value="1"/>
</dbReference>
<evidence type="ECO:0000313" key="2">
    <source>
        <dbReference type="EMBL" id="SEJ96058.1"/>
    </source>
</evidence>
<dbReference type="InterPro" id="IPR047640">
    <property type="entry name" value="RpiR-like"/>
</dbReference>
<evidence type="ECO:0000313" key="3">
    <source>
        <dbReference type="Proteomes" id="UP000182932"/>
    </source>
</evidence>
<organism evidence="2 3">
    <name type="scientific">Marinovum algicola</name>
    <dbReference type="NCBI Taxonomy" id="42444"/>
    <lineage>
        <taxon>Bacteria</taxon>
        <taxon>Pseudomonadati</taxon>
        <taxon>Pseudomonadota</taxon>
        <taxon>Alphaproteobacteria</taxon>
        <taxon>Rhodobacterales</taxon>
        <taxon>Roseobacteraceae</taxon>
        <taxon>Marinovum</taxon>
    </lineage>
</organism>
<dbReference type="InterPro" id="IPR046348">
    <property type="entry name" value="SIS_dom_sf"/>
</dbReference>
<dbReference type="Gene3D" id="1.10.10.10">
    <property type="entry name" value="Winged helix-like DNA-binding domain superfamily/Winged helix DNA-binding domain"/>
    <property type="match status" value="1"/>
</dbReference>
<dbReference type="AlphaFoldDB" id="A0A975WCX3"/>
<protein>
    <submittedName>
        <fullName evidence="2">Transcriptional regulator, RpiR family</fullName>
    </submittedName>
</protein>
<dbReference type="InterPro" id="IPR009057">
    <property type="entry name" value="Homeodomain-like_sf"/>
</dbReference>
<dbReference type="GeneID" id="80819867"/>
<dbReference type="PANTHER" id="PTHR30514:SF18">
    <property type="entry name" value="RPIR-FAMILY TRANSCRIPTIONAL REGULATOR"/>
    <property type="match status" value="1"/>
</dbReference>
<dbReference type="GO" id="GO:0097367">
    <property type="term" value="F:carbohydrate derivative binding"/>
    <property type="evidence" value="ECO:0007669"/>
    <property type="project" value="InterPro"/>
</dbReference>
<dbReference type="GO" id="GO:1901135">
    <property type="term" value="P:carbohydrate derivative metabolic process"/>
    <property type="evidence" value="ECO:0007669"/>
    <property type="project" value="InterPro"/>
</dbReference>
<dbReference type="SUPFAM" id="SSF46689">
    <property type="entry name" value="Homeodomain-like"/>
    <property type="match status" value="1"/>
</dbReference>
<proteinExistence type="predicted"/>
<dbReference type="Pfam" id="PF01380">
    <property type="entry name" value="SIS"/>
    <property type="match status" value="1"/>
</dbReference>
<feature type="domain" description="HTH rpiR-type" evidence="1">
    <location>
        <begin position="4"/>
        <end position="80"/>
    </location>
</feature>
<reference evidence="2 3" key="1">
    <citation type="submission" date="2016-10" db="EMBL/GenBank/DDBJ databases">
        <authorList>
            <person name="Varghese N."/>
            <person name="Submissions S."/>
        </authorList>
    </citation>
    <scope>NUCLEOTIDE SEQUENCE [LARGE SCALE GENOMIC DNA]</scope>
    <source>
        <strain evidence="2 3">FF3</strain>
    </source>
</reference>
<dbReference type="Pfam" id="PF01418">
    <property type="entry name" value="HTH_6"/>
    <property type="match status" value="1"/>
</dbReference>
<evidence type="ECO:0000259" key="1">
    <source>
        <dbReference type="PROSITE" id="PS51071"/>
    </source>
</evidence>
<dbReference type="InterPro" id="IPR000281">
    <property type="entry name" value="HTH_RpiR"/>
</dbReference>
<dbReference type="PANTHER" id="PTHR30514">
    <property type="entry name" value="GLUCOKINASE"/>
    <property type="match status" value="1"/>
</dbReference>
<dbReference type="Proteomes" id="UP000182932">
    <property type="component" value="Unassembled WGS sequence"/>
</dbReference>
<keyword evidence="3" id="KW-1185">Reference proteome</keyword>
<comment type="caution">
    <text evidence="2">The sequence shown here is derived from an EMBL/GenBank/DDBJ whole genome shotgun (WGS) entry which is preliminary data.</text>
</comment>
<dbReference type="RefSeq" id="WP_211568940.1">
    <property type="nucleotide sequence ID" value="NZ_CATLUV010000062.1"/>
</dbReference>
<accession>A0A975WCX3</accession>
<name>A0A975WCX3_9RHOB</name>
<dbReference type="SUPFAM" id="SSF53697">
    <property type="entry name" value="SIS domain"/>
    <property type="match status" value="1"/>
</dbReference>
<dbReference type="GO" id="GO:0003700">
    <property type="term" value="F:DNA-binding transcription factor activity"/>
    <property type="evidence" value="ECO:0007669"/>
    <property type="project" value="InterPro"/>
</dbReference>
<dbReference type="InterPro" id="IPR001347">
    <property type="entry name" value="SIS_dom"/>
</dbReference>
<dbReference type="GO" id="GO:0003677">
    <property type="term" value="F:DNA binding"/>
    <property type="evidence" value="ECO:0007669"/>
    <property type="project" value="InterPro"/>
</dbReference>
<dbReference type="InterPro" id="IPR036388">
    <property type="entry name" value="WH-like_DNA-bd_sf"/>
</dbReference>
<dbReference type="PROSITE" id="PS51071">
    <property type="entry name" value="HTH_RPIR"/>
    <property type="match status" value="1"/>
</dbReference>